<feature type="transmembrane region" description="Helical" evidence="2">
    <location>
        <begin position="57"/>
        <end position="76"/>
    </location>
</feature>
<accession>A0AAE3GLC5</accession>
<keyword evidence="2" id="KW-0472">Membrane</keyword>
<evidence type="ECO:0000313" key="3">
    <source>
        <dbReference type="EMBL" id="MCP2169419.1"/>
    </source>
</evidence>
<keyword evidence="4" id="KW-1185">Reference proteome</keyword>
<keyword evidence="2" id="KW-0812">Transmembrane</keyword>
<dbReference type="Proteomes" id="UP001206128">
    <property type="component" value="Unassembled WGS sequence"/>
</dbReference>
<dbReference type="EMBL" id="JAMTCK010000018">
    <property type="protein sequence ID" value="MCP2169419.1"/>
    <property type="molecule type" value="Genomic_DNA"/>
</dbReference>
<evidence type="ECO:0000256" key="2">
    <source>
        <dbReference type="SAM" id="Phobius"/>
    </source>
</evidence>
<gene>
    <name evidence="3" type="ORF">LX83_006304</name>
</gene>
<organism evidence="3 4">
    <name type="scientific">Goodfellowiella coeruleoviolacea</name>
    <dbReference type="NCBI Taxonomy" id="334858"/>
    <lineage>
        <taxon>Bacteria</taxon>
        <taxon>Bacillati</taxon>
        <taxon>Actinomycetota</taxon>
        <taxon>Actinomycetes</taxon>
        <taxon>Pseudonocardiales</taxon>
        <taxon>Pseudonocardiaceae</taxon>
        <taxon>Goodfellowiella</taxon>
    </lineage>
</organism>
<feature type="compositionally biased region" description="Pro residues" evidence="1">
    <location>
        <begin position="234"/>
        <end position="245"/>
    </location>
</feature>
<comment type="caution">
    <text evidence="3">The sequence shown here is derived from an EMBL/GenBank/DDBJ whole genome shotgun (WGS) entry which is preliminary data.</text>
</comment>
<dbReference type="Pfam" id="PF09997">
    <property type="entry name" value="DUF2238"/>
    <property type="match status" value="1"/>
</dbReference>
<feature type="transmembrane region" description="Helical" evidence="2">
    <location>
        <begin position="34"/>
        <end position="51"/>
    </location>
</feature>
<feature type="transmembrane region" description="Helical" evidence="2">
    <location>
        <begin position="123"/>
        <end position="143"/>
    </location>
</feature>
<feature type="transmembrane region" description="Helical" evidence="2">
    <location>
        <begin position="155"/>
        <end position="180"/>
    </location>
</feature>
<feature type="region of interest" description="Disordered" evidence="1">
    <location>
        <begin position="228"/>
        <end position="253"/>
    </location>
</feature>
<proteinExistence type="predicted"/>
<evidence type="ECO:0000313" key="4">
    <source>
        <dbReference type="Proteomes" id="UP001206128"/>
    </source>
</evidence>
<reference evidence="3" key="1">
    <citation type="submission" date="2022-06" db="EMBL/GenBank/DDBJ databases">
        <title>Genomic Encyclopedia of Archaeal and Bacterial Type Strains, Phase II (KMG-II): from individual species to whole genera.</title>
        <authorList>
            <person name="Goeker M."/>
        </authorList>
    </citation>
    <scope>NUCLEOTIDE SEQUENCE</scope>
    <source>
        <strain evidence="3">DSM 43935</strain>
    </source>
</reference>
<sequence>MNRRSGVIGAAAGYQPGMAATANPTAATRRREPAALLVLVLLAVAVSAIRPHDYATWVLEVAPILVAIPLLVVTFARHRLTPIAYRVMAGAALLMSVGAHYTYAEVPFGDWMRDWFGFARNHYDRIGHVAQGLVAAVITRELLVRRTPLRPGGWLAVVVTAMCLGISATFELVEVVAGLIGGGVGDAYLGTQGDPVDAQWDMAMALLGALLAQLLLGRAHNRQLGWTGAAAPAHPAPATPAPPPLSRARRPAA</sequence>
<protein>
    <submittedName>
        <fullName evidence="3">Membrane protein</fullName>
    </submittedName>
</protein>
<keyword evidence="2" id="KW-1133">Transmembrane helix</keyword>
<feature type="transmembrane region" description="Helical" evidence="2">
    <location>
        <begin position="83"/>
        <end position="103"/>
    </location>
</feature>
<name>A0AAE3GLC5_9PSEU</name>
<dbReference type="AlphaFoldDB" id="A0AAE3GLC5"/>
<feature type="transmembrane region" description="Helical" evidence="2">
    <location>
        <begin position="200"/>
        <end position="217"/>
    </location>
</feature>
<dbReference type="InterPro" id="IPR014509">
    <property type="entry name" value="YjdF-like"/>
</dbReference>
<evidence type="ECO:0000256" key="1">
    <source>
        <dbReference type="SAM" id="MobiDB-lite"/>
    </source>
</evidence>